<dbReference type="Proteomes" id="UP000076532">
    <property type="component" value="Unassembled WGS sequence"/>
</dbReference>
<organism evidence="1 2">
    <name type="scientific">Athelia psychrophila</name>
    <dbReference type="NCBI Taxonomy" id="1759441"/>
    <lineage>
        <taxon>Eukaryota</taxon>
        <taxon>Fungi</taxon>
        <taxon>Dikarya</taxon>
        <taxon>Basidiomycota</taxon>
        <taxon>Agaricomycotina</taxon>
        <taxon>Agaricomycetes</taxon>
        <taxon>Agaricomycetidae</taxon>
        <taxon>Atheliales</taxon>
        <taxon>Atheliaceae</taxon>
        <taxon>Athelia</taxon>
    </lineage>
</organism>
<evidence type="ECO:0000313" key="1">
    <source>
        <dbReference type="EMBL" id="KZP17691.1"/>
    </source>
</evidence>
<evidence type="ECO:0000313" key="2">
    <source>
        <dbReference type="Proteomes" id="UP000076532"/>
    </source>
</evidence>
<dbReference type="EMBL" id="KV417580">
    <property type="protein sequence ID" value="KZP17691.1"/>
    <property type="molecule type" value="Genomic_DNA"/>
</dbReference>
<name>A0A166GCA8_9AGAM</name>
<gene>
    <name evidence="1" type="ORF">FIBSPDRAFT_23394</name>
</gene>
<reference evidence="1 2" key="1">
    <citation type="journal article" date="2016" name="Mol. Biol. Evol.">
        <title>Comparative Genomics of Early-Diverging Mushroom-Forming Fungi Provides Insights into the Origins of Lignocellulose Decay Capabilities.</title>
        <authorList>
            <person name="Nagy L.G."/>
            <person name="Riley R."/>
            <person name="Tritt A."/>
            <person name="Adam C."/>
            <person name="Daum C."/>
            <person name="Floudas D."/>
            <person name="Sun H."/>
            <person name="Yadav J.S."/>
            <person name="Pangilinan J."/>
            <person name="Larsson K.H."/>
            <person name="Matsuura K."/>
            <person name="Barry K."/>
            <person name="Labutti K."/>
            <person name="Kuo R."/>
            <person name="Ohm R.A."/>
            <person name="Bhattacharya S.S."/>
            <person name="Shirouzu T."/>
            <person name="Yoshinaga Y."/>
            <person name="Martin F.M."/>
            <person name="Grigoriev I.V."/>
            <person name="Hibbett D.S."/>
        </authorList>
    </citation>
    <scope>NUCLEOTIDE SEQUENCE [LARGE SCALE GENOMIC DNA]</scope>
    <source>
        <strain evidence="1 2">CBS 109695</strain>
    </source>
</reference>
<sequence>MYEHVWSQKARTPMEYRAALLLCSSYVVLRTLRTEPLAGTPTHMPSTWRRRSKTSAALVDTLGCDCWFVPGFWFRVDMILFGLIIGGL</sequence>
<dbReference type="AlphaFoldDB" id="A0A166GCA8"/>
<accession>A0A166GCA8</accession>
<protein>
    <submittedName>
        <fullName evidence="1">Uncharacterized protein</fullName>
    </submittedName>
</protein>
<proteinExistence type="predicted"/>
<keyword evidence="2" id="KW-1185">Reference proteome</keyword>